<dbReference type="AlphaFoldDB" id="A0A0B6Z6G0"/>
<reference evidence="2" key="1">
    <citation type="submission" date="2014-12" db="EMBL/GenBank/DDBJ databases">
        <title>Insight into the proteome of Arion vulgaris.</title>
        <authorList>
            <person name="Aradska J."/>
            <person name="Bulat T."/>
            <person name="Smidak R."/>
            <person name="Sarate P."/>
            <person name="Gangsoo J."/>
            <person name="Sialana F."/>
            <person name="Bilban M."/>
            <person name="Lubec G."/>
        </authorList>
    </citation>
    <scope>NUCLEOTIDE SEQUENCE</scope>
    <source>
        <tissue evidence="2">Skin</tissue>
    </source>
</reference>
<evidence type="ECO:0000256" key="1">
    <source>
        <dbReference type="SAM" id="MobiDB-lite"/>
    </source>
</evidence>
<feature type="compositionally biased region" description="Basic and acidic residues" evidence="1">
    <location>
        <begin position="28"/>
        <end position="48"/>
    </location>
</feature>
<dbReference type="EMBL" id="HACG01017072">
    <property type="protein sequence ID" value="CEK63937.1"/>
    <property type="molecule type" value="Transcribed_RNA"/>
</dbReference>
<sequence>GSRWGWIRYVIRCDPGTFTRTVMYWTPEERQGEDQRQYGRGQQKEDAQCRSAMVLPAKDSTDQSQH</sequence>
<name>A0A0B6Z6G0_9EUPU</name>
<organism evidence="2">
    <name type="scientific">Arion vulgaris</name>
    <dbReference type="NCBI Taxonomy" id="1028688"/>
    <lineage>
        <taxon>Eukaryota</taxon>
        <taxon>Metazoa</taxon>
        <taxon>Spiralia</taxon>
        <taxon>Lophotrochozoa</taxon>
        <taxon>Mollusca</taxon>
        <taxon>Gastropoda</taxon>
        <taxon>Heterobranchia</taxon>
        <taxon>Euthyneura</taxon>
        <taxon>Panpulmonata</taxon>
        <taxon>Eupulmonata</taxon>
        <taxon>Stylommatophora</taxon>
        <taxon>Helicina</taxon>
        <taxon>Arionoidea</taxon>
        <taxon>Arionidae</taxon>
        <taxon>Arion</taxon>
    </lineage>
</organism>
<protein>
    <submittedName>
        <fullName evidence="2">Uncharacterized protein</fullName>
    </submittedName>
</protein>
<feature type="non-terminal residue" evidence="2">
    <location>
        <position position="1"/>
    </location>
</feature>
<proteinExistence type="predicted"/>
<feature type="region of interest" description="Disordered" evidence="1">
    <location>
        <begin position="28"/>
        <end position="66"/>
    </location>
</feature>
<accession>A0A0B6Z6G0</accession>
<gene>
    <name evidence="2" type="primary">ORF50064</name>
</gene>
<evidence type="ECO:0000313" key="2">
    <source>
        <dbReference type="EMBL" id="CEK63937.1"/>
    </source>
</evidence>